<keyword evidence="2" id="KW-1185">Reference proteome</keyword>
<proteinExistence type="predicted"/>
<sequence>MAKPGMVDSGPLVAKKIELKKELQRLVKSIVDEEDYSTEAIDRAKETLSLLKDLKLRRRSSSMSLKLPKTVPCPEEFKCPLSKELMRDPVIVASGQTYDRSFIQQWLKAGNRTCPQTQQVLSHILLTPNHLVCELIQQWCKSQGIELSNSNSVHYNEEEGISNADRDHFLWLLEKISSDSSALSEQKAAAKELRLLTKKMPAFRAVFSESPEAIPQLLKPLSKNESFSNNHYDLQEDVITTLLNISIHDNNKKLVAETEMVIPILMKALRTGTIATRSNTAAALFTLSALDSNKELIGKSGALKPLIDLLEEGHPLAMKDVASAIFTLCVLHENKARAVRDGAVRVILSKIKNRVHVDELLAILALLSSHQKAIQEMGELGAVACLLSIIGESSCERSKENCIAILQTICLYDRSKLKEIKEEESRNRTISQLAENGTSRAKRKAGAVIERLNRVVNITHTA</sequence>
<comment type="caution">
    <text evidence="1">The sequence shown here is derived from an EMBL/GenBank/DDBJ whole genome shotgun (WGS) entry which is preliminary data.</text>
</comment>
<protein>
    <submittedName>
        <fullName evidence="1">Uncharacterized protein</fullName>
    </submittedName>
</protein>
<evidence type="ECO:0000313" key="1">
    <source>
        <dbReference type="EMBL" id="KAI4356327.1"/>
    </source>
</evidence>
<name>A0ACB9Q8J0_BAUVA</name>
<evidence type="ECO:0000313" key="2">
    <source>
        <dbReference type="Proteomes" id="UP000828941"/>
    </source>
</evidence>
<gene>
    <name evidence="1" type="ORF">L6164_000357</name>
</gene>
<accession>A0ACB9Q8J0</accession>
<reference evidence="1 2" key="1">
    <citation type="journal article" date="2022" name="DNA Res.">
        <title>Chromosomal-level genome assembly of the orchid tree Bauhinia variegata (Leguminosae; Cercidoideae) supports the allotetraploid origin hypothesis of Bauhinia.</title>
        <authorList>
            <person name="Zhong Y."/>
            <person name="Chen Y."/>
            <person name="Zheng D."/>
            <person name="Pang J."/>
            <person name="Liu Y."/>
            <person name="Luo S."/>
            <person name="Meng S."/>
            <person name="Qian L."/>
            <person name="Wei D."/>
            <person name="Dai S."/>
            <person name="Zhou R."/>
        </authorList>
    </citation>
    <scope>NUCLEOTIDE SEQUENCE [LARGE SCALE GENOMIC DNA]</scope>
    <source>
        <strain evidence="1">BV-YZ2020</strain>
    </source>
</reference>
<dbReference type="EMBL" id="CM039426">
    <property type="protein sequence ID" value="KAI4356327.1"/>
    <property type="molecule type" value="Genomic_DNA"/>
</dbReference>
<organism evidence="1 2">
    <name type="scientific">Bauhinia variegata</name>
    <name type="common">Purple orchid tree</name>
    <name type="synonym">Phanera variegata</name>
    <dbReference type="NCBI Taxonomy" id="167791"/>
    <lineage>
        <taxon>Eukaryota</taxon>
        <taxon>Viridiplantae</taxon>
        <taxon>Streptophyta</taxon>
        <taxon>Embryophyta</taxon>
        <taxon>Tracheophyta</taxon>
        <taxon>Spermatophyta</taxon>
        <taxon>Magnoliopsida</taxon>
        <taxon>eudicotyledons</taxon>
        <taxon>Gunneridae</taxon>
        <taxon>Pentapetalae</taxon>
        <taxon>rosids</taxon>
        <taxon>fabids</taxon>
        <taxon>Fabales</taxon>
        <taxon>Fabaceae</taxon>
        <taxon>Cercidoideae</taxon>
        <taxon>Cercideae</taxon>
        <taxon>Bauhiniinae</taxon>
        <taxon>Bauhinia</taxon>
    </lineage>
</organism>
<dbReference type="Proteomes" id="UP000828941">
    <property type="component" value="Chromosome 1"/>
</dbReference>